<feature type="domain" description="Nitrite/Sulfite reductase ferredoxin-like" evidence="17">
    <location>
        <begin position="70"/>
        <end position="129"/>
    </location>
</feature>
<keyword evidence="11 15" id="KW-0198">Cysteine biosynthesis</keyword>
<dbReference type="InterPro" id="IPR006066">
    <property type="entry name" value="NO2/SO3_Rdtase_FeS/sirohaem_BS"/>
</dbReference>
<accession>A0A4R1J924</accession>
<evidence type="ECO:0000256" key="8">
    <source>
        <dbReference type="ARBA" id="ARBA00023002"/>
    </source>
</evidence>
<dbReference type="UniPathway" id="UPA00140">
    <property type="reaction ID" value="UER00207"/>
</dbReference>
<organism evidence="18 19">
    <name type="scientific">Celerinatantimonas diazotrophica</name>
    <dbReference type="NCBI Taxonomy" id="412034"/>
    <lineage>
        <taxon>Bacteria</taxon>
        <taxon>Pseudomonadati</taxon>
        <taxon>Pseudomonadota</taxon>
        <taxon>Gammaproteobacteria</taxon>
        <taxon>Celerinatantimonadaceae</taxon>
        <taxon>Celerinatantimonas</taxon>
    </lineage>
</organism>
<proteinExistence type="inferred from homology"/>
<feature type="binding site" evidence="15">
    <location>
        <position position="425"/>
    </location>
    <ligand>
        <name>[4Fe-4S] cluster</name>
        <dbReference type="ChEBI" id="CHEBI:49883"/>
    </ligand>
</feature>
<feature type="binding site" description="axial binding residue" evidence="15">
    <location>
        <position position="474"/>
    </location>
    <ligand>
        <name>siroheme</name>
        <dbReference type="ChEBI" id="CHEBI:60052"/>
    </ligand>
    <ligandPart>
        <name>Fe</name>
        <dbReference type="ChEBI" id="CHEBI:18248"/>
    </ligandPart>
</feature>
<evidence type="ECO:0000256" key="12">
    <source>
        <dbReference type="ARBA" id="ARBA00052219"/>
    </source>
</evidence>
<dbReference type="InterPro" id="IPR005117">
    <property type="entry name" value="NiRdtase/SiRdtase_haem-b_fer"/>
</dbReference>
<dbReference type="Pfam" id="PF03460">
    <property type="entry name" value="NIR_SIR_ferr"/>
    <property type="match status" value="2"/>
</dbReference>
<dbReference type="Gene3D" id="3.30.413.10">
    <property type="entry name" value="Sulfite Reductase Hemoprotein, domain 1"/>
    <property type="match status" value="2"/>
</dbReference>
<sequence length="560" mass="62900">MSDSKVSANETIKARSHFLRGTIEEGINDPLTGAIAEDDTQLTKFHGFYQQDDRDLRNERKSQKLEPLYSFMLRARVPGGVCTPEQWLIIDEIAQHLTRGNIRLTTRQTFQFHGILKRHLKVVIQKLHQRLLDSIAACGDVNRNVMCNPNPVESQVHQKVYEFAKSLSEHFMPQSRAYAEIFLDEEPLNKPDVEPLYGPTYLPRKFKIAVAVPPHNDVDVFTNDLGFIAILQDGEIVGYNVAAGGGMGTTHGDTKTYPRLGDVLGFIRPEQAQAIAEAIFIIQRDNGDRENRKHARLKYTIDDMGLEKFKAEVEKHSGVSFAPAVEVTWTTRGDRFGWQQGYDGRWHLTCYLPNGRIADTEQGQLMTGLREIAKIHQGDLRMTANQNIVVANVHEQDKAKIEQLASQYGLIREDLTWLRKLSIACVALPTCGLAMAESERYIPQLITKVDALLANHGLANQPIVMRMTGCPNGCARPFAAEIGFVGKGPGHYNLYLGASPVGTRLNKLYRENIDEQQILTELDGLFARYAKERENEEAFGDYVVRAGIIAPVYQGSEFHA</sequence>
<reference evidence="18 19" key="1">
    <citation type="submission" date="2019-03" db="EMBL/GenBank/DDBJ databases">
        <title>Genomic Encyclopedia of Type Strains, Phase IV (KMG-IV): sequencing the most valuable type-strain genomes for metagenomic binning, comparative biology and taxonomic classification.</title>
        <authorList>
            <person name="Goeker M."/>
        </authorList>
    </citation>
    <scope>NUCLEOTIDE SEQUENCE [LARGE SCALE GENOMIC DNA]</scope>
    <source>
        <strain evidence="18 19">DSM 18577</strain>
    </source>
</reference>
<dbReference type="OrthoDB" id="3189055at2"/>
<dbReference type="FunFam" id="3.30.413.10:FF:000003">
    <property type="entry name" value="Sulfite reductase [NADPH] hemoprotein beta-component"/>
    <property type="match status" value="1"/>
</dbReference>
<dbReference type="RefSeq" id="WP_131913792.1">
    <property type="nucleotide sequence ID" value="NZ_OU594967.1"/>
</dbReference>
<dbReference type="GO" id="GO:0046872">
    <property type="term" value="F:metal ion binding"/>
    <property type="evidence" value="ECO:0007669"/>
    <property type="project" value="UniProtKB-KW"/>
</dbReference>
<evidence type="ECO:0000256" key="4">
    <source>
        <dbReference type="ARBA" id="ARBA00022605"/>
    </source>
</evidence>
<dbReference type="InterPro" id="IPR045169">
    <property type="entry name" value="NO2/SO3_Rdtase_4Fe4S_prot"/>
</dbReference>
<dbReference type="GO" id="GO:0000103">
    <property type="term" value="P:sulfate assimilation"/>
    <property type="evidence" value="ECO:0007669"/>
    <property type="project" value="UniProtKB-UniRule"/>
</dbReference>
<evidence type="ECO:0000256" key="13">
    <source>
        <dbReference type="ARBA" id="ARBA00057160"/>
    </source>
</evidence>
<comment type="function">
    <text evidence="13 15">Component of the sulfite reductase complex that catalyzes the 6-electron reduction of sulfite to sulfide. This is one of several activities required for the biosynthesis of L-cysteine from sulfate.</text>
</comment>
<dbReference type="GO" id="GO:0050311">
    <property type="term" value="F:sulfite reductase (ferredoxin) activity"/>
    <property type="evidence" value="ECO:0007669"/>
    <property type="project" value="TreeGrafter"/>
</dbReference>
<evidence type="ECO:0000259" key="17">
    <source>
        <dbReference type="Pfam" id="PF03460"/>
    </source>
</evidence>
<dbReference type="EMBL" id="SMGD01000016">
    <property type="protein sequence ID" value="TCK46887.1"/>
    <property type="molecule type" value="Genomic_DNA"/>
</dbReference>
<evidence type="ECO:0000256" key="11">
    <source>
        <dbReference type="ARBA" id="ARBA00023192"/>
    </source>
</evidence>
<dbReference type="InterPro" id="IPR011786">
    <property type="entry name" value="CysI"/>
</dbReference>
<evidence type="ECO:0000256" key="5">
    <source>
        <dbReference type="ARBA" id="ARBA00022617"/>
    </source>
</evidence>
<dbReference type="PANTHER" id="PTHR11493:SF47">
    <property type="entry name" value="SULFITE REDUCTASE [NADPH] SUBUNIT BETA"/>
    <property type="match status" value="1"/>
</dbReference>
<dbReference type="PRINTS" id="PR00397">
    <property type="entry name" value="SIROHAEM"/>
</dbReference>
<dbReference type="HAMAP" id="MF_01540">
    <property type="entry name" value="CysI"/>
    <property type="match status" value="1"/>
</dbReference>
<keyword evidence="4 15" id="KW-0028">Amino-acid biosynthesis</keyword>
<dbReference type="GO" id="GO:0020037">
    <property type="term" value="F:heme binding"/>
    <property type="evidence" value="ECO:0007669"/>
    <property type="project" value="InterPro"/>
</dbReference>
<dbReference type="EC" id="1.8.1.2" evidence="15"/>
<evidence type="ECO:0000313" key="19">
    <source>
        <dbReference type="Proteomes" id="UP000295565"/>
    </source>
</evidence>
<comment type="subunit">
    <text evidence="14 15">Alpha(8)-beta(8). The alpha component is a flavoprotein, the beta component is a hemoprotein.</text>
</comment>
<evidence type="ECO:0000256" key="15">
    <source>
        <dbReference type="HAMAP-Rule" id="MF_01540"/>
    </source>
</evidence>
<keyword evidence="7 15" id="KW-0521">NADP</keyword>
<evidence type="ECO:0000256" key="6">
    <source>
        <dbReference type="ARBA" id="ARBA00022723"/>
    </source>
</evidence>
<keyword evidence="6 15" id="KW-0479">Metal-binding</keyword>
<dbReference type="SUPFAM" id="SSF55124">
    <property type="entry name" value="Nitrite/Sulfite reductase N-terminal domain-like"/>
    <property type="match status" value="2"/>
</dbReference>
<evidence type="ECO:0000313" key="18">
    <source>
        <dbReference type="EMBL" id="TCK46887.1"/>
    </source>
</evidence>
<dbReference type="SUPFAM" id="SSF56014">
    <property type="entry name" value="Nitrite and sulphite reductase 4Fe-4S domain-like"/>
    <property type="match status" value="2"/>
</dbReference>
<keyword evidence="19" id="KW-1185">Reference proteome</keyword>
<name>A0A4R1J924_9GAMM</name>
<evidence type="ECO:0000256" key="14">
    <source>
        <dbReference type="ARBA" id="ARBA00062253"/>
    </source>
</evidence>
<evidence type="ECO:0000256" key="2">
    <source>
        <dbReference type="ARBA" id="ARBA00010429"/>
    </source>
</evidence>
<dbReference type="AlphaFoldDB" id="A0A4R1J924"/>
<evidence type="ECO:0000256" key="9">
    <source>
        <dbReference type="ARBA" id="ARBA00023004"/>
    </source>
</evidence>
<dbReference type="GO" id="GO:0009337">
    <property type="term" value="C:sulfite reductase complex (NADPH)"/>
    <property type="evidence" value="ECO:0007669"/>
    <property type="project" value="InterPro"/>
</dbReference>
<dbReference type="PROSITE" id="PS00365">
    <property type="entry name" value="NIR_SIR"/>
    <property type="match status" value="1"/>
</dbReference>
<dbReference type="InterPro" id="IPR045854">
    <property type="entry name" value="NO2/SO3_Rdtase_4Fe4S_sf"/>
</dbReference>
<dbReference type="NCBIfam" id="TIGR02041">
    <property type="entry name" value="CysI"/>
    <property type="match status" value="1"/>
</dbReference>
<dbReference type="NCBIfam" id="NF010029">
    <property type="entry name" value="PRK13504.1"/>
    <property type="match status" value="1"/>
</dbReference>
<feature type="binding site" evidence="15">
    <location>
        <position position="470"/>
    </location>
    <ligand>
        <name>[4Fe-4S] cluster</name>
        <dbReference type="ChEBI" id="CHEBI:49883"/>
    </ligand>
</feature>
<dbReference type="FunFam" id="3.30.413.10:FF:000004">
    <property type="entry name" value="Sulfite reductase [NADPH] hemoprotein beta-component"/>
    <property type="match status" value="1"/>
</dbReference>
<evidence type="ECO:0000256" key="1">
    <source>
        <dbReference type="ARBA" id="ARBA00004774"/>
    </source>
</evidence>
<dbReference type="GO" id="GO:0019344">
    <property type="term" value="P:cysteine biosynthetic process"/>
    <property type="evidence" value="ECO:0007669"/>
    <property type="project" value="UniProtKB-KW"/>
</dbReference>
<comment type="pathway">
    <text evidence="1 15">Sulfur metabolism; hydrogen sulfide biosynthesis; hydrogen sulfide from sulfite (NADPH route): step 1/1.</text>
</comment>
<keyword evidence="3 15" id="KW-0004">4Fe-4S</keyword>
<evidence type="ECO:0000256" key="7">
    <source>
        <dbReference type="ARBA" id="ARBA00022857"/>
    </source>
</evidence>
<keyword evidence="5 15" id="KW-0349">Heme</keyword>
<dbReference type="Proteomes" id="UP000295565">
    <property type="component" value="Unassembled WGS sequence"/>
</dbReference>
<dbReference type="InterPro" id="IPR006067">
    <property type="entry name" value="NO2/SO3_Rdtase_4Fe4S_dom"/>
</dbReference>
<dbReference type="PANTHER" id="PTHR11493">
    <property type="entry name" value="SULFITE REDUCTASE [NADPH] SUBUNIT BETA-RELATED"/>
    <property type="match status" value="1"/>
</dbReference>
<evidence type="ECO:0000256" key="3">
    <source>
        <dbReference type="ARBA" id="ARBA00022485"/>
    </source>
</evidence>
<evidence type="ECO:0000259" key="16">
    <source>
        <dbReference type="Pfam" id="PF01077"/>
    </source>
</evidence>
<dbReference type="InterPro" id="IPR036136">
    <property type="entry name" value="Nit/Sulf_reduc_fer-like_dom_sf"/>
</dbReference>
<evidence type="ECO:0000256" key="10">
    <source>
        <dbReference type="ARBA" id="ARBA00023014"/>
    </source>
</evidence>
<comment type="similarity">
    <text evidence="2 15">Belongs to the nitrite and sulfite reductase 4Fe-4S domain family.</text>
</comment>
<dbReference type="GO" id="GO:0004783">
    <property type="term" value="F:sulfite reductase (NADPH) activity"/>
    <property type="evidence" value="ECO:0007669"/>
    <property type="project" value="UniProtKB-UniRule"/>
</dbReference>
<keyword evidence="8 15" id="KW-0560">Oxidoreductase</keyword>
<keyword evidence="9 15" id="KW-0408">Iron</keyword>
<dbReference type="GO" id="GO:0051539">
    <property type="term" value="F:4 iron, 4 sulfur cluster binding"/>
    <property type="evidence" value="ECO:0007669"/>
    <property type="project" value="UniProtKB-KW"/>
</dbReference>
<dbReference type="GO" id="GO:0070814">
    <property type="term" value="P:hydrogen sulfide biosynthetic process"/>
    <property type="evidence" value="ECO:0007669"/>
    <property type="project" value="UniProtKB-UniRule"/>
</dbReference>
<comment type="cofactor">
    <cofactor evidence="15">
        <name>siroheme</name>
        <dbReference type="ChEBI" id="CHEBI:60052"/>
    </cofactor>
    <text evidence="15">Binds 1 siroheme per subunit.</text>
</comment>
<feature type="domain" description="Nitrite/sulphite reductase 4Fe-4S" evidence="16">
    <location>
        <begin position="168"/>
        <end position="319"/>
    </location>
</feature>
<comment type="caution">
    <text evidence="18">The sequence shown here is derived from an EMBL/GenBank/DDBJ whole genome shotgun (WGS) entry which is preliminary data.</text>
</comment>
<protein>
    <recommendedName>
        <fullName evidence="15">Sulfite reductase [NADPH] hemoprotein beta-component</fullName>
        <shortName evidence="15">SiR-HP</shortName>
        <shortName evidence="15">SiRHP</shortName>
        <ecNumber evidence="15">1.8.1.2</ecNumber>
    </recommendedName>
</protein>
<dbReference type="Pfam" id="PF01077">
    <property type="entry name" value="NIR_SIR"/>
    <property type="match status" value="1"/>
</dbReference>
<feature type="binding site" evidence="15">
    <location>
        <position position="474"/>
    </location>
    <ligand>
        <name>[4Fe-4S] cluster</name>
        <dbReference type="ChEBI" id="CHEBI:49883"/>
    </ligand>
</feature>
<keyword evidence="10 15" id="KW-0411">Iron-sulfur</keyword>
<dbReference type="GO" id="GO:0050661">
    <property type="term" value="F:NADP binding"/>
    <property type="evidence" value="ECO:0007669"/>
    <property type="project" value="InterPro"/>
</dbReference>
<feature type="binding site" evidence="15">
    <location>
        <position position="431"/>
    </location>
    <ligand>
        <name>[4Fe-4S] cluster</name>
        <dbReference type="ChEBI" id="CHEBI:49883"/>
    </ligand>
</feature>
<feature type="domain" description="Nitrite/Sulfite reductase ferredoxin-like" evidence="17">
    <location>
        <begin position="342"/>
        <end position="404"/>
    </location>
</feature>
<comment type="cofactor">
    <cofactor evidence="15">
        <name>[4Fe-4S] cluster</name>
        <dbReference type="ChEBI" id="CHEBI:49883"/>
    </cofactor>
    <text evidence="15">Binds 1 [4Fe-4S] cluster per subunit.</text>
</comment>
<comment type="catalytic activity">
    <reaction evidence="12 15">
        <text>hydrogen sulfide + 3 NADP(+) + 3 H2O = sulfite + 3 NADPH + 4 H(+)</text>
        <dbReference type="Rhea" id="RHEA:13801"/>
        <dbReference type="ChEBI" id="CHEBI:15377"/>
        <dbReference type="ChEBI" id="CHEBI:15378"/>
        <dbReference type="ChEBI" id="CHEBI:17359"/>
        <dbReference type="ChEBI" id="CHEBI:29919"/>
        <dbReference type="ChEBI" id="CHEBI:57783"/>
        <dbReference type="ChEBI" id="CHEBI:58349"/>
        <dbReference type="EC" id="1.8.1.2"/>
    </reaction>
</comment>
<gene>
    <name evidence="15" type="primary">cysI</name>
    <name evidence="18" type="ORF">EV690_3035</name>
</gene>